<organism evidence="1 2">
    <name type="scientific">Leptospira tipperaryensis</name>
    <dbReference type="NCBI Taxonomy" id="2564040"/>
    <lineage>
        <taxon>Bacteria</taxon>
        <taxon>Pseudomonadati</taxon>
        <taxon>Spirochaetota</taxon>
        <taxon>Spirochaetia</taxon>
        <taxon>Leptospirales</taxon>
        <taxon>Leptospiraceae</taxon>
        <taxon>Leptospira</taxon>
    </lineage>
</organism>
<accession>A0A1D7UZ10</accession>
<dbReference type="RefSeq" id="WP_069608040.1">
    <property type="nucleotide sequence ID" value="NZ_CP015217.1"/>
</dbReference>
<sequence length="142" mass="15184">MNKIHNHVRIGIVLLFVSSIFWNCENQKSSDKEDSLKNLGFLLGSTTPLKEVTDADCTDPAPAFATLGVAGTTATCSTCHSAGNANAGLDITSYSSVRNRVTVGNPKGSLLFIKINSGSMRLYNNNSINKAVYCWTLKGANP</sequence>
<dbReference type="AlphaFoldDB" id="A0A1D7UZ10"/>
<dbReference type="EMBL" id="CP015217">
    <property type="protein sequence ID" value="AOP34821.1"/>
    <property type="molecule type" value="Genomic_DNA"/>
</dbReference>
<evidence type="ECO:0000313" key="1">
    <source>
        <dbReference type="EMBL" id="AOP34821.1"/>
    </source>
</evidence>
<evidence type="ECO:0000313" key="2">
    <source>
        <dbReference type="Proteomes" id="UP000094197"/>
    </source>
</evidence>
<protein>
    <recommendedName>
        <fullName evidence="3">Cytochrome C Planctomycete-type domain-containing protein</fullName>
    </recommendedName>
</protein>
<keyword evidence="2" id="KW-1185">Reference proteome</keyword>
<name>A0A1D7UZ10_9LEPT</name>
<dbReference type="NCBIfam" id="NF047812">
    <property type="entry name" value="LIC11213_lipo"/>
    <property type="match status" value="1"/>
</dbReference>
<proteinExistence type="predicted"/>
<dbReference type="OrthoDB" id="342808at2"/>
<reference evidence="1 2" key="1">
    <citation type="submission" date="2016-04" db="EMBL/GenBank/DDBJ databases">
        <title>Complete genome seqeunce of Leptospira alstonii serovar Room22.</title>
        <authorList>
            <person name="Nally J.E."/>
            <person name="Bayles D.O."/>
            <person name="Hurley D."/>
            <person name="Fanning S."/>
            <person name="McMahon B.J."/>
            <person name="Arent Z."/>
        </authorList>
    </citation>
    <scope>NUCLEOTIDE SEQUENCE [LARGE SCALE GENOMIC DNA]</scope>
    <source>
        <strain evidence="1 2">GWTS #1</strain>
    </source>
</reference>
<gene>
    <name evidence="1" type="ORF">A0128_13765</name>
</gene>
<dbReference type="Proteomes" id="UP000094197">
    <property type="component" value="Chromosome 1"/>
</dbReference>
<dbReference type="KEGG" id="laj:A0128_13765"/>
<evidence type="ECO:0008006" key="3">
    <source>
        <dbReference type="Google" id="ProtNLM"/>
    </source>
</evidence>